<dbReference type="EMBL" id="AJIL01000035">
    <property type="protein sequence ID" value="KNF00675.1"/>
    <property type="molecule type" value="Genomic_DNA"/>
</dbReference>
<comment type="caution">
    <text evidence="2">The sequence shown here is derived from an EMBL/GenBank/DDBJ whole genome shotgun (WGS) entry which is preliminary data.</text>
</comment>
<proteinExistence type="predicted"/>
<dbReference type="OrthoDB" id="2505986at2759"/>
<feature type="region of interest" description="Disordered" evidence="1">
    <location>
        <begin position="1104"/>
        <end position="1124"/>
    </location>
</feature>
<keyword evidence="3" id="KW-1185">Reference proteome</keyword>
<evidence type="ECO:0000313" key="3">
    <source>
        <dbReference type="Proteomes" id="UP000054564"/>
    </source>
</evidence>
<feature type="region of interest" description="Disordered" evidence="1">
    <location>
        <begin position="28"/>
        <end position="61"/>
    </location>
</feature>
<evidence type="ECO:0008006" key="4">
    <source>
        <dbReference type="Google" id="ProtNLM"/>
    </source>
</evidence>
<feature type="region of interest" description="Disordered" evidence="1">
    <location>
        <begin position="147"/>
        <end position="167"/>
    </location>
</feature>
<accession>A0A0L0VNT3</accession>
<name>A0A0L0VNT3_9BASI</name>
<dbReference type="Proteomes" id="UP000054564">
    <property type="component" value="Unassembled WGS sequence"/>
</dbReference>
<organism evidence="2 3">
    <name type="scientific">Puccinia striiformis f. sp. tritici PST-78</name>
    <dbReference type="NCBI Taxonomy" id="1165861"/>
    <lineage>
        <taxon>Eukaryota</taxon>
        <taxon>Fungi</taxon>
        <taxon>Dikarya</taxon>
        <taxon>Basidiomycota</taxon>
        <taxon>Pucciniomycotina</taxon>
        <taxon>Pucciniomycetes</taxon>
        <taxon>Pucciniales</taxon>
        <taxon>Pucciniaceae</taxon>
        <taxon>Puccinia</taxon>
    </lineage>
</organism>
<evidence type="ECO:0000256" key="1">
    <source>
        <dbReference type="SAM" id="MobiDB-lite"/>
    </source>
</evidence>
<sequence length="1124" mass="126329">MAVGGRLASGNSLLQTVSNWAHHGGGLCSQKHEANEHAGATTTSNKSPSGSGEGFADGSIAASPQSHIPIFATWDPFEGLPDEVAADAVWNAIGDPPEVDLMSEISCSSDAGSAHSSDFELSEYNSDNEADDEEWNAPNIFDRFPFQATETREDSPENRPEDTTQKRKHRCCETNPWWPFKCKDYLIASMLIGYIHTRISRSLYNHVKMLFSAYSIKLPDWNTIRREKKRLRQLLCMDVQGSTSILSKPIFGLSLPQILAQEVANPVVSPAIEYFPQEAHGKDLHKLSQSKKWLEELAPQSRAPMCQVSGQDWYLFEPVQTNTDDVVIPLFFYEDEKEMFAKCVTPEYHTNEACSQLRMTIPSGLSFQSQELQTLSVSNFDFDYTAISGANGSLLSERCGSRVYDTKAERPVTPTELSPNITTWHSFPNPWRIKADGRVIRHVPISLYCDDTSGNRFKRWNKHMSFYFTLAGLPPRWTNQNYNCHYLTTSNHAGAMELAGPIVADLRMMLTSGFPAYDCVLGEEVLLISTVLCFLGDSPMHAEITSTPIPGSTLHPCRACALSSTSLKEKATLKYVASFFMLSTTGSWIKHPPRSWGQIKQLCHQVWDMAHQPQKKTVVDESHTKLGVKDILNRTLLDRRYEILALGGNATAADISFLNLLVQIAQEDLKSAFNPFFELEGFDGCQDTPVEVLHVFLLGVVKYMVRDFMRQLSPVVKAHVKARYQSFNIDGLNIPSIQAEYLTCHFGNFIGKYFRIVVQAAPFVLFEYMDEDELALWAALCKLAPLIFQTHIEEKEVFLVQLTSHIRCPACLFATKKFEGYNSIVRHASIHSNRHSPGRDISINFSDYRILRHIISGGYFYDYKHKVYVAAGEAVVSIFYDYSSVQKSMGINMKAMQDSQSEYPCVRKWKVPTTWKVVTPVDLQEFISGYQLTQVHEVNWTSKDVILTGSFVVYTTHGGSSDAPKLGQVDHLWKGTKGRRVVLYLCITQFEFGEVDVFYTMQQVKRLPQRTFISVANVVSILNMQHNCHLGECPITPTKAVRVERQEPDNFSGEVIHTDEENFVVNMASLSNTLAHRDYSAIPLEPLPYQTQLAGLHEGLAKWHTAGTKSGPPGPIQAIDPCLE</sequence>
<feature type="compositionally biased region" description="Polar residues" evidence="1">
    <location>
        <begin position="40"/>
        <end position="50"/>
    </location>
</feature>
<dbReference type="AlphaFoldDB" id="A0A0L0VNT3"/>
<dbReference type="STRING" id="1165861.A0A0L0VNT3"/>
<dbReference type="PANTHER" id="PTHR31912">
    <property type="entry name" value="IP13529P"/>
    <property type="match status" value="1"/>
</dbReference>
<evidence type="ECO:0000313" key="2">
    <source>
        <dbReference type="EMBL" id="KNF00675.1"/>
    </source>
</evidence>
<protein>
    <recommendedName>
        <fullName evidence="4">C2H2-type domain-containing protein</fullName>
    </recommendedName>
</protein>
<dbReference type="PANTHER" id="PTHR31912:SF34">
    <property type="entry name" value="NOTOCHORD-RELATED PROTEIN"/>
    <property type="match status" value="1"/>
</dbReference>
<feature type="compositionally biased region" description="Basic and acidic residues" evidence="1">
    <location>
        <begin position="150"/>
        <end position="165"/>
    </location>
</feature>
<gene>
    <name evidence="2" type="ORF">PSTG_06088</name>
</gene>
<reference evidence="3" key="1">
    <citation type="submission" date="2014-03" db="EMBL/GenBank/DDBJ databases">
        <title>The Genome Sequence of Puccinia striiformis f. sp. tritici PST-78.</title>
        <authorList>
            <consortium name="The Broad Institute Genome Sequencing Platform"/>
            <person name="Cuomo C."/>
            <person name="Hulbert S."/>
            <person name="Chen X."/>
            <person name="Walker B."/>
            <person name="Young S.K."/>
            <person name="Zeng Q."/>
            <person name="Gargeya S."/>
            <person name="Fitzgerald M."/>
            <person name="Haas B."/>
            <person name="Abouelleil A."/>
            <person name="Alvarado L."/>
            <person name="Arachchi H.M."/>
            <person name="Berlin A.M."/>
            <person name="Chapman S.B."/>
            <person name="Goldberg J."/>
            <person name="Griggs A."/>
            <person name="Gujja S."/>
            <person name="Hansen M."/>
            <person name="Howarth C."/>
            <person name="Imamovic A."/>
            <person name="Larimer J."/>
            <person name="McCowan C."/>
            <person name="Montmayeur A."/>
            <person name="Murphy C."/>
            <person name="Neiman D."/>
            <person name="Pearson M."/>
            <person name="Priest M."/>
            <person name="Roberts A."/>
            <person name="Saif S."/>
            <person name="Shea T."/>
            <person name="Sisk P."/>
            <person name="Sykes S."/>
            <person name="Wortman J."/>
            <person name="Nusbaum C."/>
            <person name="Birren B."/>
        </authorList>
    </citation>
    <scope>NUCLEOTIDE SEQUENCE [LARGE SCALE GENOMIC DNA]</scope>
    <source>
        <strain evidence="3">race PST-78</strain>
    </source>
</reference>